<feature type="region of interest" description="Disordered" evidence="7">
    <location>
        <begin position="1047"/>
        <end position="1124"/>
    </location>
</feature>
<dbReference type="InterPro" id="IPR016024">
    <property type="entry name" value="ARM-type_fold"/>
</dbReference>
<comment type="caution">
    <text evidence="10">The sequence shown here is derived from an EMBL/GenBank/DDBJ whole genome shotgun (WGS) entry which is preliminary data.</text>
</comment>
<sequence>MVGLVSAAGLVGFLSEPDPELKVFALKQLDEQVDLLWTEIADSVGEIEALYEDESFPERQLAALVAAKVFYHLQEYDESMVFALGAGKLFNIDHAGEFEDTIIAKCVDTFITLSAKRDPTLTATNVDKQSSSVAFQQSVNGAASTSASLQSPTTPFSHSALPSKSLLSRQNTAAFDSNQPNGGMIGIDGTPESLVQQRGIQKQLQAVIEELFERCFREKRYKQVVGIAIEARNLDILRRVILRASQDEQTENGESTRRGEELMDYVLDICMSVVQERGLRNEILKLILELLNEIPSPDYFAIAKCVVYLDQHSMATEILRQLVEKGDSRSLAVAYQISFDLYDNSTQEFLKKVRLELAELVPTEKADKPAEDQVGESEPNESTQLLGELQDSAGPDTTSPLSKEAKEALQSIRKILDGVNTIQLNLEFLFRNNRTDMAILNKVKDSLEARNSIFHTAVTLANAFMHAATTHDKFFRANLEWLGKAVNWSKFTATAALGVIHRGNLTDGQKLLAPYLPKDSPAGTSGAGSPYSQGGALYAFGLVYANHEGWAVDLIRDHFKKATDETIQHGGALGLGVAGMATKDEGIYEDLKNVLYADSAINGEAVGLSMGLIMLGSGNWKALEDMIQYAHDTQHEKIVRGLAMGMALIMYGLQEEADGLITGLLADPDPTLRYGGIMTIALAYCGTGSNKAVRKLLHVAVSDVSDDVRRVAVMSLGFILFRKYNSVPRMVELLAESYNPHVRYGAAMALGISCAGTGLDEAVELLEPMLKDPTDFVRQGALVALAMVLVQQNDAMNPKVGSIRETMLKVIGNRHEDAMTKFGCAMALGIIDAGGRNCTISLQTQTGNLNMPGIVGAAVFTQYWYWFPLAHFLSLSFTPTSVIGVDQKLEVPVFKFHSNTRPSLFDYVPEQQAKVDEAPEKVKAAVLSTTAQAKRRAQRKEKQQRRESMDIDQPAPAKPADADKMDTDETAIKDEEEKTEKKEGEKEPLKKKLEKEKVGYEMENMSRVLPPQLKHLTFPDPRYEPVKRPTGGVVVVIDTKPEEARDTIELKASRQTQQAPASTATGAAPQDVNVPQTPVPGTDSGAAAAAGVLTAVDEDEEGAEEAPVPEEFEYFSDGNADDID</sequence>
<protein>
    <recommendedName>
        <fullName evidence="3 6">26S proteasome regulatory subunit RPN2</fullName>
    </recommendedName>
</protein>
<feature type="domain" description="26S proteasome non-ATPase regulatory subunit 1/RPN2 N-terminal" evidence="9">
    <location>
        <begin position="197"/>
        <end position="433"/>
    </location>
</feature>
<keyword evidence="4" id="KW-0677">Repeat</keyword>
<evidence type="ECO:0000256" key="7">
    <source>
        <dbReference type="SAM" id="MobiDB-lite"/>
    </source>
</evidence>
<proteinExistence type="inferred from homology"/>
<comment type="similarity">
    <text evidence="2 6">Belongs to the proteasome subunit S1 family.</text>
</comment>
<dbReference type="GO" id="GO:0042176">
    <property type="term" value="P:regulation of protein catabolic process"/>
    <property type="evidence" value="ECO:0007669"/>
    <property type="project" value="UniProtKB-UniRule"/>
</dbReference>
<feature type="domain" description="26S proteasome non-ATPase regulatory subunit 1/RPN2 N-terminal" evidence="9">
    <location>
        <begin position="6"/>
        <end position="129"/>
    </location>
</feature>
<dbReference type="GO" id="GO:0043248">
    <property type="term" value="P:proteasome assembly"/>
    <property type="evidence" value="ECO:0007669"/>
    <property type="project" value="EnsemblFungi"/>
</dbReference>
<keyword evidence="5 6" id="KW-0647">Proteasome</keyword>
<evidence type="ECO:0000256" key="6">
    <source>
        <dbReference type="PIRNR" id="PIRNR015947"/>
    </source>
</evidence>
<dbReference type="Pfam" id="PF01851">
    <property type="entry name" value="PC_rep"/>
    <property type="match status" value="1"/>
</dbReference>
<dbReference type="InterPro" id="IPR002015">
    <property type="entry name" value="Proteasome/cyclosome_rpt"/>
</dbReference>
<evidence type="ECO:0000256" key="5">
    <source>
        <dbReference type="ARBA" id="ARBA00022942"/>
    </source>
</evidence>
<dbReference type="GO" id="GO:0030234">
    <property type="term" value="F:enzyme regulator activity"/>
    <property type="evidence" value="ECO:0007669"/>
    <property type="project" value="UniProtKB-UniRule"/>
</dbReference>
<dbReference type="EMBL" id="LCWF01000107">
    <property type="protein sequence ID" value="KKY19503.1"/>
    <property type="molecule type" value="Genomic_DNA"/>
</dbReference>
<accession>A0A0G2G6Z6</accession>
<dbReference type="Pfam" id="PF21505">
    <property type="entry name" value="RPN2_N"/>
    <property type="match status" value="2"/>
</dbReference>
<dbReference type="GO" id="GO:0004175">
    <property type="term" value="F:endopeptidase activity"/>
    <property type="evidence" value="ECO:0007669"/>
    <property type="project" value="EnsemblFungi"/>
</dbReference>
<dbReference type="InterPro" id="IPR048570">
    <property type="entry name" value="PSMD1_RPN2_N"/>
</dbReference>
<dbReference type="GO" id="GO:0043161">
    <property type="term" value="P:proteasome-mediated ubiquitin-dependent protein catabolic process"/>
    <property type="evidence" value="ECO:0007669"/>
    <property type="project" value="EnsemblFungi"/>
</dbReference>
<dbReference type="InterPro" id="IPR016642">
    <property type="entry name" value="26S_Psome_Rpn2"/>
</dbReference>
<evidence type="ECO:0000259" key="9">
    <source>
        <dbReference type="Pfam" id="PF21505"/>
    </source>
</evidence>
<evidence type="ECO:0000256" key="4">
    <source>
        <dbReference type="ARBA" id="ARBA00022737"/>
    </source>
</evidence>
<feature type="region of interest" description="Disordered" evidence="7">
    <location>
        <begin position="929"/>
        <end position="998"/>
    </location>
</feature>
<evidence type="ECO:0000256" key="1">
    <source>
        <dbReference type="ARBA" id="ARBA00002187"/>
    </source>
</evidence>
<feature type="compositionally biased region" description="Polar residues" evidence="7">
    <location>
        <begin position="1053"/>
        <end position="1065"/>
    </location>
</feature>
<dbReference type="PANTHER" id="PTHR10943">
    <property type="entry name" value="26S PROTEASOME NON-ATPASE REGULATORY SUBUNIT"/>
    <property type="match status" value="1"/>
</dbReference>
<evidence type="ECO:0000256" key="2">
    <source>
        <dbReference type="ARBA" id="ARBA00006308"/>
    </source>
</evidence>
<dbReference type="FunFam" id="1.25.10.10:FF:000017">
    <property type="entry name" value="26S proteasome non-ATPase regulatory subunit 1"/>
    <property type="match status" value="1"/>
</dbReference>
<dbReference type="GO" id="GO:0031625">
    <property type="term" value="F:ubiquitin protein ligase binding"/>
    <property type="evidence" value="ECO:0007669"/>
    <property type="project" value="EnsemblFungi"/>
</dbReference>
<dbReference type="AlphaFoldDB" id="A0A0G2G6Z6"/>
<dbReference type="GO" id="GO:0008540">
    <property type="term" value="C:proteasome regulatory particle, base subcomplex"/>
    <property type="evidence" value="ECO:0007669"/>
    <property type="project" value="UniProtKB-UniRule"/>
</dbReference>
<evidence type="ECO:0000256" key="3">
    <source>
        <dbReference type="ARBA" id="ARBA00015684"/>
    </source>
</evidence>
<reference evidence="10 11" key="1">
    <citation type="submission" date="2015-05" db="EMBL/GenBank/DDBJ databases">
        <title>Distinctive expansion of gene families associated with plant cell wall degradation and secondary metabolism in the genomes of grapevine trunk pathogens.</title>
        <authorList>
            <person name="Lawrence D.P."/>
            <person name="Travadon R."/>
            <person name="Rolshausen P.E."/>
            <person name="Baumgartner K."/>
        </authorList>
    </citation>
    <scope>NUCLEOTIDE SEQUENCE [LARGE SCALE GENOMIC DNA]</scope>
    <source>
        <strain evidence="10">UCRPC4</strain>
    </source>
</reference>
<name>A0A0G2G6Z6_PHACM</name>
<feature type="compositionally biased region" description="Basic and acidic residues" evidence="7">
    <location>
        <begin position="940"/>
        <end position="949"/>
    </location>
</feature>
<dbReference type="PIRSF" id="PIRSF015947">
    <property type="entry name" value="26S_Psome_Rpn2"/>
    <property type="match status" value="1"/>
</dbReference>
<dbReference type="Pfam" id="PF18004">
    <property type="entry name" value="RPN2_C"/>
    <property type="match status" value="1"/>
</dbReference>
<evidence type="ECO:0000259" key="8">
    <source>
        <dbReference type="Pfam" id="PF18004"/>
    </source>
</evidence>
<dbReference type="InterPro" id="IPR011989">
    <property type="entry name" value="ARM-like"/>
</dbReference>
<comment type="function">
    <text evidence="1 6">Acts as a regulatory subunit of the 26S proteasome which is involved in the ATP-dependent degradation of ubiquitinated proteins.</text>
</comment>
<evidence type="ECO:0000313" key="10">
    <source>
        <dbReference type="EMBL" id="KKY19503.1"/>
    </source>
</evidence>
<evidence type="ECO:0000313" key="11">
    <source>
        <dbReference type="Proteomes" id="UP000053317"/>
    </source>
</evidence>
<dbReference type="PANTHER" id="PTHR10943:SF2">
    <property type="entry name" value="26S PROTEASOME NON-ATPASE REGULATORY SUBUNIT 1"/>
    <property type="match status" value="1"/>
</dbReference>
<dbReference type="OrthoDB" id="261572at2759"/>
<feature type="compositionally biased region" description="Basic and acidic residues" evidence="7">
    <location>
        <begin position="960"/>
        <end position="998"/>
    </location>
</feature>
<reference evidence="10 11" key="2">
    <citation type="submission" date="2015-05" db="EMBL/GenBank/DDBJ databases">
        <authorList>
            <person name="Morales-Cruz A."/>
            <person name="Amrine K.C."/>
            <person name="Cantu D."/>
        </authorList>
    </citation>
    <scope>NUCLEOTIDE SEQUENCE [LARGE SCALE GENOMIC DNA]</scope>
    <source>
        <strain evidence="10">UCRPC4</strain>
    </source>
</reference>
<gene>
    <name evidence="10" type="ORF">UCRPC4_g04486</name>
</gene>
<keyword evidence="11" id="KW-1185">Reference proteome</keyword>
<dbReference type="InterPro" id="IPR040623">
    <property type="entry name" value="RPN2_C"/>
</dbReference>
<dbReference type="GO" id="GO:0034515">
    <property type="term" value="C:proteasome storage granule"/>
    <property type="evidence" value="ECO:0007669"/>
    <property type="project" value="EnsemblFungi"/>
</dbReference>
<feature type="compositionally biased region" description="Acidic residues" evidence="7">
    <location>
        <begin position="1096"/>
        <end position="1124"/>
    </location>
</feature>
<dbReference type="Pfam" id="PF13646">
    <property type="entry name" value="HEAT_2"/>
    <property type="match status" value="1"/>
</dbReference>
<feature type="domain" description="26S proteasome regulatory subunit RPN2 C-terminal" evidence="8">
    <location>
        <begin position="880"/>
        <end position="1048"/>
    </location>
</feature>
<dbReference type="Proteomes" id="UP000053317">
    <property type="component" value="Unassembled WGS sequence"/>
</dbReference>
<dbReference type="Gene3D" id="1.25.10.10">
    <property type="entry name" value="Leucine-rich Repeat Variant"/>
    <property type="match status" value="1"/>
</dbReference>
<dbReference type="GO" id="GO:0005634">
    <property type="term" value="C:nucleus"/>
    <property type="evidence" value="ECO:0007669"/>
    <property type="project" value="EnsemblFungi"/>
</dbReference>
<organism evidence="10 11">
    <name type="scientific">Phaeomoniella chlamydospora</name>
    <name type="common">Phaeoacremonium chlamydosporum</name>
    <dbReference type="NCBI Taxonomy" id="158046"/>
    <lineage>
        <taxon>Eukaryota</taxon>
        <taxon>Fungi</taxon>
        <taxon>Dikarya</taxon>
        <taxon>Ascomycota</taxon>
        <taxon>Pezizomycotina</taxon>
        <taxon>Eurotiomycetes</taxon>
        <taxon>Chaetothyriomycetidae</taxon>
        <taxon>Phaeomoniellales</taxon>
        <taxon>Phaeomoniellaceae</taxon>
        <taxon>Phaeomoniella</taxon>
    </lineage>
</organism>
<dbReference type="SUPFAM" id="SSF48371">
    <property type="entry name" value="ARM repeat"/>
    <property type="match status" value="1"/>
</dbReference>